<sequence length="122" mass="12695">MALSTTTKNRAVWGVRILLALAFGAAAAAKLAGVPLMVAKFEAMGFGQWFRYFTGAVELIGVVLILVPRTGFFGGLWLGGTMVGAVATHVFLTGGSPVPAMVLGALSALVVYHLRPASFRTA</sequence>
<evidence type="ECO:0000256" key="3">
    <source>
        <dbReference type="ARBA" id="ARBA00022989"/>
    </source>
</evidence>
<feature type="transmembrane region" description="Helical" evidence="5">
    <location>
        <begin position="49"/>
        <end position="67"/>
    </location>
</feature>
<dbReference type="Proteomes" id="UP001268089">
    <property type="component" value="Unassembled WGS sequence"/>
</dbReference>
<accession>A0ABU1ZP21</accession>
<dbReference type="Pfam" id="PF13564">
    <property type="entry name" value="DoxX_2"/>
    <property type="match status" value="1"/>
</dbReference>
<keyword evidence="3 5" id="KW-1133">Transmembrane helix</keyword>
<reference evidence="6 7" key="1">
    <citation type="submission" date="2023-07" db="EMBL/GenBank/DDBJ databases">
        <title>Sorghum-associated microbial communities from plants grown in Nebraska, USA.</title>
        <authorList>
            <person name="Schachtman D."/>
        </authorList>
    </citation>
    <scope>NUCLEOTIDE SEQUENCE [LARGE SCALE GENOMIC DNA]</scope>
    <source>
        <strain evidence="6 7">BE308</strain>
    </source>
</reference>
<dbReference type="EMBL" id="JAVDXO010000005">
    <property type="protein sequence ID" value="MDR7307289.1"/>
    <property type="molecule type" value="Genomic_DNA"/>
</dbReference>
<protein>
    <recommendedName>
        <fullName evidence="8">DoxX family protein</fullName>
    </recommendedName>
</protein>
<gene>
    <name evidence="6" type="ORF">J2X15_002576</name>
</gene>
<evidence type="ECO:0008006" key="8">
    <source>
        <dbReference type="Google" id="ProtNLM"/>
    </source>
</evidence>
<evidence type="ECO:0000256" key="4">
    <source>
        <dbReference type="ARBA" id="ARBA00023136"/>
    </source>
</evidence>
<dbReference type="RefSeq" id="WP_310343436.1">
    <property type="nucleotide sequence ID" value="NZ_JAVDXO010000005.1"/>
</dbReference>
<organism evidence="6 7">
    <name type="scientific">Rhodoferax saidenbachensis</name>
    <dbReference type="NCBI Taxonomy" id="1484693"/>
    <lineage>
        <taxon>Bacteria</taxon>
        <taxon>Pseudomonadati</taxon>
        <taxon>Pseudomonadota</taxon>
        <taxon>Betaproteobacteria</taxon>
        <taxon>Burkholderiales</taxon>
        <taxon>Comamonadaceae</taxon>
        <taxon>Rhodoferax</taxon>
    </lineage>
</organism>
<keyword evidence="4 5" id="KW-0472">Membrane</keyword>
<keyword evidence="2 5" id="KW-0812">Transmembrane</keyword>
<feature type="transmembrane region" description="Helical" evidence="5">
    <location>
        <begin position="98"/>
        <end position="114"/>
    </location>
</feature>
<comment type="subcellular location">
    <subcellularLocation>
        <location evidence="1">Membrane</location>
        <topology evidence="1">Multi-pass membrane protein</topology>
    </subcellularLocation>
</comment>
<dbReference type="InterPro" id="IPR032808">
    <property type="entry name" value="DoxX"/>
</dbReference>
<name>A0ABU1ZP21_9BURK</name>
<evidence type="ECO:0000313" key="7">
    <source>
        <dbReference type="Proteomes" id="UP001268089"/>
    </source>
</evidence>
<feature type="transmembrane region" description="Helical" evidence="5">
    <location>
        <begin position="74"/>
        <end position="92"/>
    </location>
</feature>
<evidence type="ECO:0000256" key="5">
    <source>
        <dbReference type="SAM" id="Phobius"/>
    </source>
</evidence>
<evidence type="ECO:0000256" key="1">
    <source>
        <dbReference type="ARBA" id="ARBA00004141"/>
    </source>
</evidence>
<comment type="caution">
    <text evidence="6">The sequence shown here is derived from an EMBL/GenBank/DDBJ whole genome shotgun (WGS) entry which is preliminary data.</text>
</comment>
<evidence type="ECO:0000256" key="2">
    <source>
        <dbReference type="ARBA" id="ARBA00022692"/>
    </source>
</evidence>
<evidence type="ECO:0000313" key="6">
    <source>
        <dbReference type="EMBL" id="MDR7307289.1"/>
    </source>
</evidence>
<keyword evidence="7" id="KW-1185">Reference proteome</keyword>
<proteinExistence type="predicted"/>